<keyword evidence="2 3" id="KW-0539">Nucleus</keyword>
<dbReference type="SUPFAM" id="SSF46689">
    <property type="entry name" value="Homeodomain-like"/>
    <property type="match status" value="1"/>
</dbReference>
<dbReference type="AlphaFoldDB" id="A7SAT4"/>
<name>A7SAT4_NEMVE</name>
<organism evidence="5 6">
    <name type="scientific">Nematostella vectensis</name>
    <name type="common">Starlet sea anemone</name>
    <dbReference type="NCBI Taxonomy" id="45351"/>
    <lineage>
        <taxon>Eukaryota</taxon>
        <taxon>Metazoa</taxon>
        <taxon>Cnidaria</taxon>
        <taxon>Anthozoa</taxon>
        <taxon>Hexacorallia</taxon>
        <taxon>Actiniaria</taxon>
        <taxon>Edwardsiidae</taxon>
        <taxon>Nematostella</taxon>
    </lineage>
</organism>
<feature type="domain" description="Homeobox" evidence="4">
    <location>
        <begin position="1"/>
        <end position="60"/>
    </location>
</feature>
<dbReference type="Proteomes" id="UP000001593">
    <property type="component" value="Unassembled WGS sequence"/>
</dbReference>
<dbReference type="CDD" id="cd00086">
    <property type="entry name" value="homeodomain"/>
    <property type="match status" value="1"/>
</dbReference>
<dbReference type="GO" id="GO:0005634">
    <property type="term" value="C:nucleus"/>
    <property type="evidence" value="ECO:0000318"/>
    <property type="project" value="GO_Central"/>
</dbReference>
<reference evidence="5 6" key="1">
    <citation type="journal article" date="2007" name="Science">
        <title>Sea anemone genome reveals ancestral eumetazoan gene repertoire and genomic organization.</title>
        <authorList>
            <person name="Putnam N.H."/>
            <person name="Srivastava M."/>
            <person name="Hellsten U."/>
            <person name="Dirks B."/>
            <person name="Chapman J."/>
            <person name="Salamov A."/>
            <person name="Terry A."/>
            <person name="Shapiro H."/>
            <person name="Lindquist E."/>
            <person name="Kapitonov V.V."/>
            <person name="Jurka J."/>
            <person name="Genikhovich G."/>
            <person name="Grigoriev I.V."/>
            <person name="Lucas S.M."/>
            <person name="Steele R.E."/>
            <person name="Finnerty J.R."/>
            <person name="Technau U."/>
            <person name="Martindale M.Q."/>
            <person name="Rokhsar D.S."/>
        </authorList>
    </citation>
    <scope>NUCLEOTIDE SEQUENCE [LARGE SCALE GENOMIC DNA]</scope>
    <source>
        <strain evidence="6">CH2 X CH6</strain>
    </source>
</reference>
<feature type="non-terminal residue" evidence="5">
    <location>
        <position position="1"/>
    </location>
</feature>
<protein>
    <recommendedName>
        <fullName evidence="4">Homeobox domain-containing protein</fullName>
    </recommendedName>
</protein>
<gene>
    <name evidence="5" type="ORF">NEMVEDRAFT_v1g6595</name>
</gene>
<dbReference type="SMART" id="SM00389">
    <property type="entry name" value="HOX"/>
    <property type="match status" value="1"/>
</dbReference>
<keyword evidence="6" id="KW-1185">Reference proteome</keyword>
<dbReference type="InterPro" id="IPR050394">
    <property type="entry name" value="Homeobox_NK-like"/>
</dbReference>
<dbReference type="InterPro" id="IPR001356">
    <property type="entry name" value="HD"/>
</dbReference>
<evidence type="ECO:0000313" key="6">
    <source>
        <dbReference type="Proteomes" id="UP000001593"/>
    </source>
</evidence>
<dbReference type="InterPro" id="IPR009057">
    <property type="entry name" value="Homeodomain-like_sf"/>
</dbReference>
<dbReference type="Pfam" id="PF00046">
    <property type="entry name" value="Homeodomain"/>
    <property type="match status" value="1"/>
</dbReference>
<feature type="DNA-binding region" description="Homeobox" evidence="2">
    <location>
        <begin position="3"/>
        <end position="61"/>
    </location>
</feature>
<dbReference type="PANTHER" id="PTHR24340">
    <property type="entry name" value="HOMEOBOX PROTEIN NKX"/>
    <property type="match status" value="1"/>
</dbReference>
<proteinExistence type="predicted"/>
<dbReference type="PhylomeDB" id="A7SAT4"/>
<evidence type="ECO:0000256" key="3">
    <source>
        <dbReference type="RuleBase" id="RU000682"/>
    </source>
</evidence>
<accession>A7SAT4</accession>
<keyword evidence="2 3" id="KW-0371">Homeobox</keyword>
<comment type="subcellular location">
    <subcellularLocation>
        <location evidence="1 2 3">Nucleus</location>
    </subcellularLocation>
</comment>
<dbReference type="Gene3D" id="1.10.10.60">
    <property type="entry name" value="Homeodomain-like"/>
    <property type="match status" value="1"/>
</dbReference>
<dbReference type="HOGENOM" id="CLU_049543_10_1_1"/>
<dbReference type="PROSITE" id="PS50071">
    <property type="entry name" value="HOMEOBOX_2"/>
    <property type="match status" value="1"/>
</dbReference>
<sequence length="72" mass="8400">KARNKRPVFHPDVVAQLEQVFDERRYISADQRFALAKELNMTEEQVKSWFHNKRTAMTKKLAEAGQRAAKLA</sequence>
<keyword evidence="2 3" id="KW-0238">DNA-binding</keyword>
<dbReference type="GO" id="GO:0000978">
    <property type="term" value="F:RNA polymerase II cis-regulatory region sequence-specific DNA binding"/>
    <property type="evidence" value="ECO:0000318"/>
    <property type="project" value="GO_Central"/>
</dbReference>
<evidence type="ECO:0000256" key="2">
    <source>
        <dbReference type="PROSITE-ProRule" id="PRU00108"/>
    </source>
</evidence>
<evidence type="ECO:0000259" key="4">
    <source>
        <dbReference type="PROSITE" id="PS50071"/>
    </source>
</evidence>
<feature type="non-terminal residue" evidence="5">
    <location>
        <position position="72"/>
    </location>
</feature>
<evidence type="ECO:0000313" key="5">
    <source>
        <dbReference type="EMBL" id="EDO39203.1"/>
    </source>
</evidence>
<dbReference type="STRING" id="45351.A7SAT4"/>
<dbReference type="GO" id="GO:0006357">
    <property type="term" value="P:regulation of transcription by RNA polymerase II"/>
    <property type="evidence" value="ECO:0000318"/>
    <property type="project" value="GO_Central"/>
</dbReference>
<dbReference type="GO" id="GO:0000981">
    <property type="term" value="F:DNA-binding transcription factor activity, RNA polymerase II-specific"/>
    <property type="evidence" value="ECO:0000318"/>
    <property type="project" value="GO_Central"/>
</dbReference>
<evidence type="ECO:0000256" key="1">
    <source>
        <dbReference type="ARBA" id="ARBA00004123"/>
    </source>
</evidence>
<dbReference type="InParanoid" id="A7SAT4"/>
<dbReference type="EMBL" id="DS469611">
    <property type="protein sequence ID" value="EDO39203.1"/>
    <property type="molecule type" value="Genomic_DNA"/>
</dbReference>